<comment type="caution">
    <text evidence="1">The sequence shown here is derived from an EMBL/GenBank/DDBJ whole genome shotgun (WGS) entry which is preliminary data.</text>
</comment>
<dbReference type="AlphaFoldDB" id="A0A5C8FVQ5"/>
<name>A0A5C8FVQ5_9SPIR</name>
<reference evidence="1 2" key="1">
    <citation type="journal article" date="1992" name="Lakartidningen">
        <title>[Penicillin V and not amoxicillin is the first choice preparation in acute otitis].</title>
        <authorList>
            <person name="Kamme C."/>
            <person name="Lundgren K."/>
            <person name="Prellner K."/>
        </authorList>
    </citation>
    <scope>NUCLEOTIDE SEQUENCE [LARGE SCALE GENOMIC DNA]</scope>
    <source>
        <strain evidence="1 2">PC3053II</strain>
    </source>
</reference>
<evidence type="ECO:0000313" key="2">
    <source>
        <dbReference type="Proteomes" id="UP000322327"/>
    </source>
</evidence>
<accession>A0A5C8FVQ5</accession>
<organism evidence="1 2">
    <name type="scientific">Brachyspira aalborgi</name>
    <dbReference type="NCBI Taxonomy" id="29522"/>
    <lineage>
        <taxon>Bacteria</taxon>
        <taxon>Pseudomonadati</taxon>
        <taxon>Spirochaetota</taxon>
        <taxon>Spirochaetia</taxon>
        <taxon>Brachyspirales</taxon>
        <taxon>Brachyspiraceae</taxon>
        <taxon>Brachyspira</taxon>
    </lineage>
</organism>
<protein>
    <submittedName>
        <fullName evidence="1">Uncharacterized protein</fullName>
    </submittedName>
</protein>
<evidence type="ECO:0000313" key="1">
    <source>
        <dbReference type="EMBL" id="TXJ53700.1"/>
    </source>
</evidence>
<dbReference type="EMBL" id="SAYI01000021">
    <property type="protein sequence ID" value="TXJ53700.1"/>
    <property type="molecule type" value="Genomic_DNA"/>
</dbReference>
<gene>
    <name evidence="1" type="ORF">EPJ76_09785</name>
</gene>
<sequence length="71" mass="8247">MKCMLCEEDFEKEELMTSQAKFSFDDGKEKVIDIYLCPECLVETATTKGAKLKKKFKSDAFKEQLKEWGII</sequence>
<dbReference type="RefSeq" id="WP_147531505.1">
    <property type="nucleotide sequence ID" value="NZ_SAYI01000021.1"/>
</dbReference>
<proteinExistence type="predicted"/>
<dbReference type="Proteomes" id="UP000322327">
    <property type="component" value="Unassembled WGS sequence"/>
</dbReference>